<feature type="compositionally biased region" description="Basic and acidic residues" evidence="2">
    <location>
        <begin position="119"/>
        <end position="129"/>
    </location>
</feature>
<keyword evidence="4" id="KW-1185">Reference proteome</keyword>
<feature type="compositionally biased region" description="Basic residues" evidence="2">
    <location>
        <begin position="109"/>
        <end position="118"/>
    </location>
</feature>
<dbReference type="Proteomes" id="UP000095282">
    <property type="component" value="Unplaced"/>
</dbReference>
<keyword evidence="1" id="KW-0862">Zinc</keyword>
<accession>A0A1I7TN67</accession>
<feature type="domain" description="C3H1-type" evidence="3">
    <location>
        <begin position="164"/>
        <end position="191"/>
    </location>
</feature>
<sequence>MRVSIPPPSNKAIGKLFRLSAAKQEAICAAKEDLRKFVVNKLFLEEIVKEIQVRYLRAQLDADAADTSESTTEHANSTQSETEDWKNNYPQSERFSSIDVCRSSPSKMKTPKRKRKSRSPYEKPLDTKNRGVRKSTRLDKPHKRTLVSNPEFGIKPTPPSAEPSATPQECELQKSGMCFFPSLCPFSHESMEF</sequence>
<feature type="compositionally biased region" description="Polar residues" evidence="2">
    <location>
        <begin position="67"/>
        <end position="80"/>
    </location>
</feature>
<feature type="region of interest" description="Disordered" evidence="2">
    <location>
        <begin position="63"/>
        <end position="168"/>
    </location>
</feature>
<evidence type="ECO:0000313" key="4">
    <source>
        <dbReference type="Proteomes" id="UP000095282"/>
    </source>
</evidence>
<reference evidence="5" key="1">
    <citation type="submission" date="2016-11" db="UniProtKB">
        <authorList>
            <consortium name="WormBaseParasite"/>
        </authorList>
    </citation>
    <scope>IDENTIFICATION</scope>
</reference>
<feature type="compositionally biased region" description="Basic residues" evidence="2">
    <location>
        <begin position="130"/>
        <end position="145"/>
    </location>
</feature>
<organism evidence="4 5">
    <name type="scientific">Caenorhabditis tropicalis</name>
    <dbReference type="NCBI Taxonomy" id="1561998"/>
    <lineage>
        <taxon>Eukaryota</taxon>
        <taxon>Metazoa</taxon>
        <taxon>Ecdysozoa</taxon>
        <taxon>Nematoda</taxon>
        <taxon>Chromadorea</taxon>
        <taxon>Rhabditida</taxon>
        <taxon>Rhabditina</taxon>
        <taxon>Rhabditomorpha</taxon>
        <taxon>Rhabditoidea</taxon>
        <taxon>Rhabditidae</taxon>
        <taxon>Peloderinae</taxon>
        <taxon>Caenorhabditis</taxon>
    </lineage>
</organism>
<dbReference type="AlphaFoldDB" id="A0A1I7TN67"/>
<feature type="zinc finger region" description="C3H1-type" evidence="1">
    <location>
        <begin position="164"/>
        <end position="191"/>
    </location>
</feature>
<evidence type="ECO:0000256" key="1">
    <source>
        <dbReference type="PROSITE-ProRule" id="PRU00723"/>
    </source>
</evidence>
<evidence type="ECO:0000313" key="5">
    <source>
        <dbReference type="WBParaSite" id="Csp11.Scaffold629.g10099.t1"/>
    </source>
</evidence>
<dbReference type="PROSITE" id="PS50103">
    <property type="entry name" value="ZF_C3H1"/>
    <property type="match status" value="1"/>
</dbReference>
<protein>
    <submittedName>
        <fullName evidence="5">C3H1-type domain-containing protein</fullName>
    </submittedName>
</protein>
<evidence type="ECO:0000259" key="3">
    <source>
        <dbReference type="PROSITE" id="PS50103"/>
    </source>
</evidence>
<keyword evidence="1" id="KW-0863">Zinc-finger</keyword>
<evidence type="ECO:0000256" key="2">
    <source>
        <dbReference type="SAM" id="MobiDB-lite"/>
    </source>
</evidence>
<dbReference type="WBParaSite" id="Csp11.Scaffold629.g10099.t1">
    <property type="protein sequence ID" value="Csp11.Scaffold629.g10099.t1"/>
    <property type="gene ID" value="Csp11.Scaffold629.g10099"/>
</dbReference>
<dbReference type="GO" id="GO:0008270">
    <property type="term" value="F:zinc ion binding"/>
    <property type="evidence" value="ECO:0007669"/>
    <property type="project" value="UniProtKB-KW"/>
</dbReference>
<dbReference type="InterPro" id="IPR000571">
    <property type="entry name" value="Znf_CCCH"/>
</dbReference>
<keyword evidence="1" id="KW-0479">Metal-binding</keyword>
<proteinExistence type="predicted"/>
<name>A0A1I7TN67_9PELO</name>